<reference evidence="9" key="2">
    <citation type="submission" date="2020-09" db="EMBL/GenBank/DDBJ databases">
        <authorList>
            <person name="Sun Q."/>
            <person name="Zhou Y."/>
        </authorList>
    </citation>
    <scope>NUCLEOTIDE SEQUENCE</scope>
    <source>
        <strain evidence="9">CGMCC 1.15447</strain>
    </source>
</reference>
<feature type="transmembrane region" description="Helical" evidence="8">
    <location>
        <begin position="247"/>
        <end position="270"/>
    </location>
</feature>
<accession>A0A916W538</accession>
<dbReference type="NCBIfam" id="TIGR04199">
    <property type="entry name" value="exosort_xrtJ"/>
    <property type="match status" value="1"/>
</dbReference>
<dbReference type="InterPro" id="IPR026478">
    <property type="entry name" value="Exosortase_J"/>
</dbReference>
<dbReference type="Pfam" id="PF09721">
    <property type="entry name" value="Exosortase_EpsH"/>
    <property type="match status" value="1"/>
</dbReference>
<organism evidence="9 10">
    <name type="scientific">Edaphobacter acidisoli</name>
    <dbReference type="NCBI Taxonomy" id="2040573"/>
    <lineage>
        <taxon>Bacteria</taxon>
        <taxon>Pseudomonadati</taxon>
        <taxon>Acidobacteriota</taxon>
        <taxon>Terriglobia</taxon>
        <taxon>Terriglobales</taxon>
        <taxon>Acidobacteriaceae</taxon>
        <taxon>Edaphobacter</taxon>
    </lineage>
</organism>
<dbReference type="AlphaFoldDB" id="A0A916W538"/>
<keyword evidence="6 8" id="KW-1133">Transmembrane helix</keyword>
<evidence type="ECO:0000256" key="2">
    <source>
        <dbReference type="ARBA" id="ARBA00022475"/>
    </source>
</evidence>
<feature type="transmembrane region" description="Helical" evidence="8">
    <location>
        <begin position="6"/>
        <end position="29"/>
    </location>
</feature>
<dbReference type="GO" id="GO:0005886">
    <property type="term" value="C:plasma membrane"/>
    <property type="evidence" value="ECO:0007669"/>
    <property type="project" value="UniProtKB-SubCell"/>
</dbReference>
<evidence type="ECO:0000256" key="6">
    <source>
        <dbReference type="ARBA" id="ARBA00022989"/>
    </source>
</evidence>
<dbReference type="GO" id="GO:0006508">
    <property type="term" value="P:proteolysis"/>
    <property type="evidence" value="ECO:0007669"/>
    <property type="project" value="UniProtKB-KW"/>
</dbReference>
<keyword evidence="7 8" id="KW-0472">Membrane</keyword>
<keyword evidence="2" id="KW-1003">Cell membrane</keyword>
<evidence type="ECO:0000256" key="4">
    <source>
        <dbReference type="ARBA" id="ARBA00022692"/>
    </source>
</evidence>
<evidence type="ECO:0000313" key="10">
    <source>
        <dbReference type="Proteomes" id="UP000648801"/>
    </source>
</evidence>
<feature type="transmembrane region" description="Helical" evidence="8">
    <location>
        <begin position="65"/>
        <end position="86"/>
    </location>
</feature>
<proteinExistence type="predicted"/>
<keyword evidence="10" id="KW-1185">Reference proteome</keyword>
<evidence type="ECO:0000256" key="1">
    <source>
        <dbReference type="ARBA" id="ARBA00004651"/>
    </source>
</evidence>
<evidence type="ECO:0008006" key="11">
    <source>
        <dbReference type="Google" id="ProtNLM"/>
    </source>
</evidence>
<feature type="transmembrane region" description="Helical" evidence="8">
    <location>
        <begin position="198"/>
        <end position="219"/>
    </location>
</feature>
<evidence type="ECO:0000256" key="8">
    <source>
        <dbReference type="SAM" id="Phobius"/>
    </source>
</evidence>
<feature type="transmembrane region" description="Helical" evidence="8">
    <location>
        <begin position="156"/>
        <end position="186"/>
    </location>
</feature>
<feature type="transmembrane region" description="Helical" evidence="8">
    <location>
        <begin position="122"/>
        <end position="150"/>
    </location>
</feature>
<dbReference type="InterPro" id="IPR026392">
    <property type="entry name" value="Exo/Archaeosortase_dom"/>
</dbReference>
<reference evidence="9" key="1">
    <citation type="journal article" date="2014" name="Int. J. Syst. Evol. Microbiol.">
        <title>Complete genome sequence of Corynebacterium casei LMG S-19264T (=DSM 44701T), isolated from a smear-ripened cheese.</title>
        <authorList>
            <consortium name="US DOE Joint Genome Institute (JGI-PGF)"/>
            <person name="Walter F."/>
            <person name="Albersmeier A."/>
            <person name="Kalinowski J."/>
            <person name="Ruckert C."/>
        </authorList>
    </citation>
    <scope>NUCLEOTIDE SEQUENCE</scope>
    <source>
        <strain evidence="9">CGMCC 1.15447</strain>
    </source>
</reference>
<feature type="transmembrane region" description="Helical" evidence="8">
    <location>
        <begin position="41"/>
        <end position="59"/>
    </location>
</feature>
<comment type="caution">
    <text evidence="9">The sequence shown here is derived from an EMBL/GenBank/DDBJ whole genome shotgun (WGS) entry which is preliminary data.</text>
</comment>
<keyword evidence="3" id="KW-0645">Protease</keyword>
<evidence type="ECO:0000256" key="3">
    <source>
        <dbReference type="ARBA" id="ARBA00022670"/>
    </source>
</evidence>
<name>A0A916W538_9BACT</name>
<dbReference type="InterPro" id="IPR019127">
    <property type="entry name" value="Exosortase"/>
</dbReference>
<comment type="subcellular location">
    <subcellularLocation>
        <location evidence="1">Cell membrane</location>
        <topology evidence="1">Multi-pass membrane protein</topology>
    </subcellularLocation>
</comment>
<evidence type="ECO:0000256" key="7">
    <source>
        <dbReference type="ARBA" id="ARBA00023136"/>
    </source>
</evidence>
<dbReference type="GO" id="GO:0008233">
    <property type="term" value="F:peptidase activity"/>
    <property type="evidence" value="ECO:0007669"/>
    <property type="project" value="UniProtKB-KW"/>
</dbReference>
<sequence>MQGTWWGLVVLVVTAIVVHLSTQAVLIFTFSPKWFVGIPPYSLVAFGYVSGAVLLFGGTRLYRAALFPIILISFVDPIPHIFNVFVDLPLQRASAHVARAFAIALGQKLTPDQMRLMFTPKFGMFIAPGCNGIRGASTMGFIALIAGYLYRFRWRAHALVVVGAVLLGYVFNFARLCTLVLYYLVALRVTWLQTRATMGDYIIGGCLFLVATVLLFYAIQRLGEEPGQVKPDDEMVAPSPLKPGPALFLRLIAMVIFVAVGVVGVARAYANGRAHVAEEKADATAMGQFPQHVGSYTLVRLWNENYYTGPLIYHWAEYAPADGGAHISLGISPVLGAHDTLICHTARGEEPLWAGQIAIPMAGGVLVDFSGSFFNSGATQYLEVNTICNGASCGEYSRDHSHFGFVYSKPEPQSIFTQDPARPIPILIRAETIDTTLPADVARTQLTADIRTFLASVDLKGMTQPYRHE</sequence>
<evidence type="ECO:0000256" key="5">
    <source>
        <dbReference type="ARBA" id="ARBA00022801"/>
    </source>
</evidence>
<keyword evidence="4 8" id="KW-0812">Transmembrane</keyword>
<dbReference type="NCBIfam" id="TIGR04178">
    <property type="entry name" value="exo_archaeo"/>
    <property type="match status" value="1"/>
</dbReference>
<dbReference type="EMBL" id="BMJB01000001">
    <property type="protein sequence ID" value="GGA66936.1"/>
    <property type="molecule type" value="Genomic_DNA"/>
</dbReference>
<protein>
    <recommendedName>
        <fullName evidence="11">Exosortase J</fullName>
    </recommendedName>
</protein>
<dbReference type="Proteomes" id="UP000648801">
    <property type="component" value="Unassembled WGS sequence"/>
</dbReference>
<keyword evidence="5" id="KW-0378">Hydrolase</keyword>
<gene>
    <name evidence="9" type="ORF">GCM10011507_18010</name>
</gene>
<evidence type="ECO:0000313" key="9">
    <source>
        <dbReference type="EMBL" id="GGA66936.1"/>
    </source>
</evidence>